<feature type="domain" description="Leucine-binding protein" evidence="5">
    <location>
        <begin position="27"/>
        <end position="346"/>
    </location>
</feature>
<reference evidence="6 7" key="1">
    <citation type="submission" date="2016-10" db="EMBL/GenBank/DDBJ databases">
        <authorList>
            <person name="de Groot N.N."/>
        </authorList>
    </citation>
    <scope>NUCLEOTIDE SEQUENCE [LARGE SCALE GENOMIC DNA]</scope>
    <source>
        <strain evidence="6 7">A52C2</strain>
    </source>
</reference>
<dbReference type="PANTHER" id="PTHR30483:SF6">
    <property type="entry name" value="PERIPLASMIC BINDING PROTEIN OF ABC TRANSPORTER FOR NATURAL AMINO ACIDS"/>
    <property type="match status" value="1"/>
</dbReference>
<name>A0A1H9ED16_9HYPH</name>
<keyword evidence="7" id="KW-1185">Reference proteome</keyword>
<evidence type="ECO:0000259" key="5">
    <source>
        <dbReference type="Pfam" id="PF13458"/>
    </source>
</evidence>
<protein>
    <submittedName>
        <fullName evidence="6">Amino acid/amide ABC transporter substrate-binding protein, HAAT family</fullName>
    </submittedName>
</protein>
<dbReference type="InterPro" id="IPR028081">
    <property type="entry name" value="Leu-bd"/>
</dbReference>
<evidence type="ECO:0000256" key="4">
    <source>
        <dbReference type="SAM" id="SignalP"/>
    </source>
</evidence>
<dbReference type="Gene3D" id="3.40.50.2300">
    <property type="match status" value="2"/>
</dbReference>
<keyword evidence="3" id="KW-0813">Transport</keyword>
<dbReference type="AlphaFoldDB" id="A0A1H9ED16"/>
<dbReference type="Proteomes" id="UP000199647">
    <property type="component" value="Unassembled WGS sequence"/>
</dbReference>
<dbReference type="Pfam" id="PF13458">
    <property type="entry name" value="Peripla_BP_6"/>
    <property type="match status" value="1"/>
</dbReference>
<dbReference type="STRING" id="1855383.SAMN05216548_103142"/>
<dbReference type="EMBL" id="FOFG01000003">
    <property type="protein sequence ID" value="SEQ23656.1"/>
    <property type="molecule type" value="Genomic_DNA"/>
</dbReference>
<feature type="chain" id="PRO_5011548567" evidence="4">
    <location>
        <begin position="23"/>
        <end position="394"/>
    </location>
</feature>
<dbReference type="GO" id="GO:0006865">
    <property type="term" value="P:amino acid transport"/>
    <property type="evidence" value="ECO:0007669"/>
    <property type="project" value="UniProtKB-KW"/>
</dbReference>
<dbReference type="RefSeq" id="WP_092495752.1">
    <property type="nucleotide sequence ID" value="NZ_FOFG01000003.1"/>
</dbReference>
<evidence type="ECO:0000256" key="1">
    <source>
        <dbReference type="ARBA" id="ARBA00010062"/>
    </source>
</evidence>
<comment type="similarity">
    <text evidence="1">Belongs to the leucine-binding protein family.</text>
</comment>
<dbReference type="OrthoDB" id="5289062at2"/>
<keyword evidence="2 4" id="KW-0732">Signal</keyword>
<keyword evidence="3" id="KW-0029">Amino-acid transport</keyword>
<gene>
    <name evidence="6" type="ORF">SAMN05216548_103142</name>
</gene>
<organism evidence="6 7">
    <name type="scientific">Faunimonas pinastri</name>
    <dbReference type="NCBI Taxonomy" id="1855383"/>
    <lineage>
        <taxon>Bacteria</taxon>
        <taxon>Pseudomonadati</taxon>
        <taxon>Pseudomonadota</taxon>
        <taxon>Alphaproteobacteria</taxon>
        <taxon>Hyphomicrobiales</taxon>
        <taxon>Afifellaceae</taxon>
        <taxon>Faunimonas</taxon>
    </lineage>
</organism>
<sequence>MKRLLATAAIAALLAGGSTVQAEELVLGEIHPITGPASFYGLVMSQTLKMNAEQANAAGGIDIGGKKYQISIDTGDDQAQATKGVAAFRKLLADNVHFVIGPLASAVAPAIKPVIDARPDVLQIIDGSIADGVVNGKNSFRVQADADTYNDAAIDYLKSKGIKSSAILTDRGHQGFRMSEQRMMKSLKNAGVNIAAQEYFQMGDTDFSAQITKLAASQSEALILRGYPGEGALITKQAQQLGYKGQIVWEMGAPPSTVMKNIPATQMDGVVNCIPRMMADYIRLNVPNAIKVADAFHARYGKDAGENAAFSNDAFWILTTAMQKAGGVEPGKVAAVLKDLKVTDVPNLIIQYKPQENGLLFKNGQAHPPSACQIWHGENWASLPGDHLDLTTKN</sequence>
<dbReference type="InterPro" id="IPR028082">
    <property type="entry name" value="Peripla_BP_I"/>
</dbReference>
<evidence type="ECO:0000313" key="6">
    <source>
        <dbReference type="EMBL" id="SEQ23656.1"/>
    </source>
</evidence>
<dbReference type="SUPFAM" id="SSF53822">
    <property type="entry name" value="Periplasmic binding protein-like I"/>
    <property type="match status" value="1"/>
</dbReference>
<dbReference type="InterPro" id="IPR051010">
    <property type="entry name" value="BCAA_transport"/>
</dbReference>
<accession>A0A1H9ED16</accession>
<evidence type="ECO:0000313" key="7">
    <source>
        <dbReference type="Proteomes" id="UP000199647"/>
    </source>
</evidence>
<evidence type="ECO:0000256" key="3">
    <source>
        <dbReference type="ARBA" id="ARBA00022970"/>
    </source>
</evidence>
<dbReference type="PANTHER" id="PTHR30483">
    <property type="entry name" value="LEUCINE-SPECIFIC-BINDING PROTEIN"/>
    <property type="match status" value="1"/>
</dbReference>
<proteinExistence type="inferred from homology"/>
<evidence type="ECO:0000256" key="2">
    <source>
        <dbReference type="ARBA" id="ARBA00022729"/>
    </source>
</evidence>
<feature type="signal peptide" evidence="4">
    <location>
        <begin position="1"/>
        <end position="22"/>
    </location>
</feature>